<feature type="compositionally biased region" description="Basic and acidic residues" evidence="5">
    <location>
        <begin position="287"/>
        <end position="303"/>
    </location>
</feature>
<dbReference type="Proteomes" id="UP001501570">
    <property type="component" value="Unassembled WGS sequence"/>
</dbReference>
<keyword evidence="4" id="KW-0378">Hydrolase</keyword>
<dbReference type="Pfam" id="PF01750">
    <property type="entry name" value="HycI"/>
    <property type="match status" value="1"/>
</dbReference>
<evidence type="ECO:0000256" key="2">
    <source>
        <dbReference type="ARBA" id="ARBA00022670"/>
    </source>
</evidence>
<name>A0ABP9SJ21_9ACTN</name>
<sequence length="347" mass="35619">MSGPAFWERMASRGPDSIEVGGVRLRAGSLVRLRPQRHSDILDLALDGRTAVVESIEQDDEGRVQLAVTVSDDPGRDLGDARMPGHRFFYTPDDVEPVQAVAGAGAPGTARVLVAGIGNLFLGDDGFGCEVARLLLASPAIPGVDVVDFGIRGLDLAYALLRDYRAAILIDASPRGYVPGTLTVIEPRLTRGGPVDLQTHGMDPVRVLALARELGGVPATTYVVCCEPESIPVTGPDEEVVVALSAPVRGALITAAGLVRSLARELLAGPAGAPEPGGRTGSAGKVGEAREEDAVGRGAAERRVGHHRGGRAVARDPAVPEDAADVTAPPVASVGGGGGAGVPGHPR</sequence>
<dbReference type="NCBIfam" id="TIGR00072">
    <property type="entry name" value="hydrog_prot"/>
    <property type="match status" value="1"/>
</dbReference>
<dbReference type="PANTHER" id="PTHR30302">
    <property type="entry name" value="HYDROGENASE 1 MATURATION PROTEASE"/>
    <property type="match status" value="1"/>
</dbReference>
<dbReference type="RefSeq" id="WP_345635685.1">
    <property type="nucleotide sequence ID" value="NZ_BAABJQ010000024.1"/>
</dbReference>
<dbReference type="InterPro" id="IPR000671">
    <property type="entry name" value="Peptidase_A31"/>
</dbReference>
<reference evidence="7" key="1">
    <citation type="journal article" date="2019" name="Int. J. Syst. Evol. Microbiol.">
        <title>The Global Catalogue of Microorganisms (GCM) 10K type strain sequencing project: providing services to taxonomists for standard genome sequencing and annotation.</title>
        <authorList>
            <consortium name="The Broad Institute Genomics Platform"/>
            <consortium name="The Broad Institute Genome Sequencing Center for Infectious Disease"/>
            <person name="Wu L."/>
            <person name="Ma J."/>
        </authorList>
    </citation>
    <scope>NUCLEOTIDE SEQUENCE [LARGE SCALE GENOMIC DNA]</scope>
    <source>
        <strain evidence="7">JCM 18304</strain>
    </source>
</reference>
<proteinExistence type="inferred from homology"/>
<protein>
    <recommendedName>
        <fullName evidence="8">Hydrogenase maturation protease</fullName>
    </recommendedName>
</protein>
<feature type="compositionally biased region" description="Gly residues" evidence="5">
    <location>
        <begin position="334"/>
        <end position="347"/>
    </location>
</feature>
<evidence type="ECO:0000256" key="4">
    <source>
        <dbReference type="ARBA" id="ARBA00022801"/>
    </source>
</evidence>
<accession>A0ABP9SJ21</accession>
<evidence type="ECO:0000256" key="1">
    <source>
        <dbReference type="ARBA" id="ARBA00006814"/>
    </source>
</evidence>
<dbReference type="PANTHER" id="PTHR30302:SF1">
    <property type="entry name" value="HYDROGENASE 2 MATURATION PROTEASE"/>
    <property type="match status" value="1"/>
</dbReference>
<evidence type="ECO:0000256" key="3">
    <source>
        <dbReference type="ARBA" id="ARBA00022750"/>
    </source>
</evidence>
<evidence type="ECO:0000313" key="7">
    <source>
        <dbReference type="Proteomes" id="UP001501570"/>
    </source>
</evidence>
<dbReference type="SUPFAM" id="SSF53163">
    <property type="entry name" value="HybD-like"/>
    <property type="match status" value="1"/>
</dbReference>
<feature type="region of interest" description="Disordered" evidence="5">
    <location>
        <begin position="269"/>
        <end position="347"/>
    </location>
</feature>
<keyword evidence="7" id="KW-1185">Reference proteome</keyword>
<dbReference type="EMBL" id="BAABJQ010000024">
    <property type="protein sequence ID" value="GAA5195544.1"/>
    <property type="molecule type" value="Genomic_DNA"/>
</dbReference>
<keyword evidence="2" id="KW-0645">Protease</keyword>
<organism evidence="6 7">
    <name type="scientific">Rugosimonospora acidiphila</name>
    <dbReference type="NCBI Taxonomy" id="556531"/>
    <lineage>
        <taxon>Bacteria</taxon>
        <taxon>Bacillati</taxon>
        <taxon>Actinomycetota</taxon>
        <taxon>Actinomycetes</taxon>
        <taxon>Micromonosporales</taxon>
        <taxon>Micromonosporaceae</taxon>
        <taxon>Rugosimonospora</taxon>
    </lineage>
</organism>
<comment type="caution">
    <text evidence="6">The sequence shown here is derived from an EMBL/GenBank/DDBJ whole genome shotgun (WGS) entry which is preliminary data.</text>
</comment>
<gene>
    <name evidence="6" type="ORF">GCM10023322_62470</name>
</gene>
<evidence type="ECO:0000313" key="6">
    <source>
        <dbReference type="EMBL" id="GAA5195544.1"/>
    </source>
</evidence>
<evidence type="ECO:0008006" key="8">
    <source>
        <dbReference type="Google" id="ProtNLM"/>
    </source>
</evidence>
<dbReference type="InterPro" id="IPR023430">
    <property type="entry name" value="Pept_HybD-like_dom_sf"/>
</dbReference>
<keyword evidence="3" id="KW-0064">Aspartyl protease</keyword>
<comment type="similarity">
    <text evidence="1">Belongs to the peptidase A31 family.</text>
</comment>
<dbReference type="PRINTS" id="PR00446">
    <property type="entry name" value="HYDRGNUPTAKE"/>
</dbReference>
<dbReference type="Gene3D" id="3.40.50.1450">
    <property type="entry name" value="HybD-like"/>
    <property type="match status" value="1"/>
</dbReference>
<evidence type="ECO:0000256" key="5">
    <source>
        <dbReference type="SAM" id="MobiDB-lite"/>
    </source>
</evidence>